<dbReference type="CDD" id="cd03146">
    <property type="entry name" value="GAT1_Peptidase_E"/>
    <property type="match status" value="1"/>
</dbReference>
<keyword evidence="4" id="KW-0720">Serine protease</keyword>
<proteinExistence type="inferred from homology"/>
<sequence length="240" mass="25477">MAGTAATGQIVAMGGGGFSMEPENPLLDRYVLGLVDRPRPKVCFLPTASGDAADYVDRFHAAFAGLPCEPSHLSLFSPPTPDLRSLLLAQDVVYVGGGNTRNMLLLWREWGIDAVLREMWTDGAVLAGLSAGSICWFEAGVTDSVIPGGLAALPCLGFLPGSNCPHYDGEAERRPAYHRLLAAGEIGDGYAADDGVALHYVGDRLMRIVGSRSGARAYRVERRDGKVVESELVPDYLGAG</sequence>
<dbReference type="AlphaFoldDB" id="A0A6J4VQU6"/>
<comment type="similarity">
    <text evidence="1">Belongs to the peptidase S51 family.</text>
</comment>
<keyword evidence="3 5" id="KW-0378">Hydrolase</keyword>
<evidence type="ECO:0000256" key="2">
    <source>
        <dbReference type="ARBA" id="ARBA00022670"/>
    </source>
</evidence>
<evidence type="ECO:0000256" key="1">
    <source>
        <dbReference type="ARBA" id="ARBA00006534"/>
    </source>
</evidence>
<dbReference type="InterPro" id="IPR005320">
    <property type="entry name" value="Peptidase_S51"/>
</dbReference>
<dbReference type="EMBL" id="CADCWL010000256">
    <property type="protein sequence ID" value="CAA9586036.1"/>
    <property type="molecule type" value="Genomic_DNA"/>
</dbReference>
<dbReference type="InterPro" id="IPR029062">
    <property type="entry name" value="Class_I_gatase-like"/>
</dbReference>
<dbReference type="GO" id="GO:0008236">
    <property type="term" value="F:serine-type peptidase activity"/>
    <property type="evidence" value="ECO:0007669"/>
    <property type="project" value="UniProtKB-KW"/>
</dbReference>
<reference evidence="5" key="1">
    <citation type="submission" date="2020-02" db="EMBL/GenBank/DDBJ databases">
        <authorList>
            <person name="Meier V. D."/>
        </authorList>
    </citation>
    <scope>NUCLEOTIDE SEQUENCE</scope>
    <source>
        <strain evidence="5">AVDCRST_MAG19</strain>
    </source>
</reference>
<dbReference type="GO" id="GO:0006508">
    <property type="term" value="P:proteolysis"/>
    <property type="evidence" value="ECO:0007669"/>
    <property type="project" value="UniProtKB-KW"/>
</dbReference>
<name>A0A6J4VQU6_9BACT</name>
<dbReference type="PANTHER" id="PTHR20842">
    <property type="entry name" value="PROTEASE S51 ALPHA-ASPARTYL DIPEPTIDASE"/>
    <property type="match status" value="1"/>
</dbReference>
<dbReference type="SUPFAM" id="SSF52317">
    <property type="entry name" value="Class I glutamine amidotransferase-like"/>
    <property type="match status" value="1"/>
</dbReference>
<dbReference type="EC" id="3.4.11.2" evidence="5"/>
<protein>
    <submittedName>
        <fullName evidence="5">Peptidase E</fullName>
        <ecNumber evidence="5">3.4.11.2</ecNumber>
    </submittedName>
</protein>
<evidence type="ECO:0000313" key="5">
    <source>
        <dbReference type="EMBL" id="CAA9586036.1"/>
    </source>
</evidence>
<dbReference type="Gene3D" id="3.40.50.880">
    <property type="match status" value="1"/>
</dbReference>
<dbReference type="Pfam" id="PF03575">
    <property type="entry name" value="Peptidase_S51"/>
    <property type="match status" value="1"/>
</dbReference>
<gene>
    <name evidence="5" type="ORF">AVDCRST_MAG19-4668</name>
</gene>
<evidence type="ECO:0000256" key="3">
    <source>
        <dbReference type="ARBA" id="ARBA00022801"/>
    </source>
</evidence>
<dbReference type="GO" id="GO:0016285">
    <property type="term" value="F:alanyl aminopeptidase activity"/>
    <property type="evidence" value="ECO:0007669"/>
    <property type="project" value="UniProtKB-EC"/>
</dbReference>
<dbReference type="PANTHER" id="PTHR20842:SF0">
    <property type="entry name" value="ALPHA-ASPARTYL DIPEPTIDASE"/>
    <property type="match status" value="1"/>
</dbReference>
<evidence type="ECO:0000256" key="4">
    <source>
        <dbReference type="ARBA" id="ARBA00022825"/>
    </source>
</evidence>
<keyword evidence="5" id="KW-0031">Aminopeptidase</keyword>
<organism evidence="5">
    <name type="scientific">uncultured Thermomicrobiales bacterium</name>
    <dbReference type="NCBI Taxonomy" id="1645740"/>
    <lineage>
        <taxon>Bacteria</taxon>
        <taxon>Pseudomonadati</taxon>
        <taxon>Thermomicrobiota</taxon>
        <taxon>Thermomicrobia</taxon>
        <taxon>Thermomicrobiales</taxon>
        <taxon>environmental samples</taxon>
    </lineage>
</organism>
<keyword evidence="2" id="KW-0645">Protease</keyword>
<accession>A0A6J4VQU6</accession>